<feature type="transmembrane region" description="Helical" evidence="6">
    <location>
        <begin position="202"/>
        <end position="220"/>
    </location>
</feature>
<dbReference type="Pfam" id="PF01925">
    <property type="entry name" value="TauE"/>
    <property type="match status" value="1"/>
</dbReference>
<keyword evidence="8" id="KW-1185">Reference proteome</keyword>
<comment type="subcellular location">
    <subcellularLocation>
        <location evidence="6">Cell membrane</location>
        <topology evidence="6">Multi-pass membrane protein</topology>
    </subcellularLocation>
    <subcellularLocation>
        <location evidence="1">Membrane</location>
        <topology evidence="1">Multi-pass membrane protein</topology>
    </subcellularLocation>
</comment>
<evidence type="ECO:0000256" key="1">
    <source>
        <dbReference type="ARBA" id="ARBA00004141"/>
    </source>
</evidence>
<evidence type="ECO:0000256" key="6">
    <source>
        <dbReference type="RuleBase" id="RU363041"/>
    </source>
</evidence>
<keyword evidence="3 6" id="KW-0812">Transmembrane</keyword>
<proteinExistence type="inferred from homology"/>
<dbReference type="AlphaFoldDB" id="A0A5A5TCC8"/>
<keyword evidence="6" id="KW-1003">Cell membrane</keyword>
<feature type="transmembrane region" description="Helical" evidence="6">
    <location>
        <begin position="131"/>
        <end position="164"/>
    </location>
</feature>
<gene>
    <name evidence="7" type="ORF">KDI_22330</name>
</gene>
<dbReference type="Proteomes" id="UP000322530">
    <property type="component" value="Unassembled WGS sequence"/>
</dbReference>
<feature type="transmembrane region" description="Helical" evidence="6">
    <location>
        <begin position="99"/>
        <end position="116"/>
    </location>
</feature>
<evidence type="ECO:0000256" key="2">
    <source>
        <dbReference type="ARBA" id="ARBA00009142"/>
    </source>
</evidence>
<accession>A0A5A5TCC8</accession>
<sequence length="254" mass="26516">MSSLFTTIVFGAAIGLVLGMLGGGGSILTVPVLVYLLRMNTQVAVTASLIIVGLNAVMGSVLHWRGGNVWLKEALLFGMYGTVSSYVGARVSTMLNSTLLLVLFALLMLVIALLMLQPKARVGMTVTRRPWWLVLLGGLGVGLLTGFLGVGGGFLIVPALVLLLGMDMPTAVGSSLVVIALNSAAGIAGHLNSHVVLPWTEILVFTAIGFAGLLAGSRLARVLPVARLQQSFAVFVLALGVVLLVFNVPKLLIF</sequence>
<dbReference type="InterPro" id="IPR002781">
    <property type="entry name" value="TM_pro_TauE-like"/>
</dbReference>
<name>A0A5A5TCC8_9CHLR</name>
<evidence type="ECO:0000256" key="3">
    <source>
        <dbReference type="ARBA" id="ARBA00022692"/>
    </source>
</evidence>
<dbReference type="PANTHER" id="PTHR43701:SF2">
    <property type="entry name" value="MEMBRANE TRANSPORTER PROTEIN YJNA-RELATED"/>
    <property type="match status" value="1"/>
</dbReference>
<reference evidence="7 8" key="1">
    <citation type="submission" date="2019-01" db="EMBL/GenBank/DDBJ databases">
        <title>Draft genome sequence of Dictyobacter sp. Uno17.</title>
        <authorList>
            <person name="Wang C.M."/>
            <person name="Zheng Y."/>
            <person name="Sakai Y."/>
            <person name="Abe K."/>
            <person name="Yokota A."/>
            <person name="Yabe S."/>
        </authorList>
    </citation>
    <scope>NUCLEOTIDE SEQUENCE [LARGE SCALE GENOMIC DNA]</scope>
    <source>
        <strain evidence="7 8">Uno17</strain>
    </source>
</reference>
<evidence type="ECO:0000313" key="7">
    <source>
        <dbReference type="EMBL" id="GCF08669.1"/>
    </source>
</evidence>
<dbReference type="GO" id="GO:0005886">
    <property type="term" value="C:plasma membrane"/>
    <property type="evidence" value="ECO:0007669"/>
    <property type="project" value="UniProtKB-SubCell"/>
</dbReference>
<comment type="similarity">
    <text evidence="2 6">Belongs to the 4-toluene sulfonate uptake permease (TSUP) (TC 2.A.102) family.</text>
</comment>
<feature type="transmembrane region" description="Helical" evidence="6">
    <location>
        <begin position="12"/>
        <end position="36"/>
    </location>
</feature>
<feature type="transmembrane region" description="Helical" evidence="6">
    <location>
        <begin position="232"/>
        <end position="253"/>
    </location>
</feature>
<dbReference type="EMBL" id="BIXY01000028">
    <property type="protein sequence ID" value="GCF08669.1"/>
    <property type="molecule type" value="Genomic_DNA"/>
</dbReference>
<protein>
    <recommendedName>
        <fullName evidence="6">Probable membrane transporter protein</fullName>
    </recommendedName>
</protein>
<organism evidence="7 8">
    <name type="scientific">Dictyobacter arantiisoli</name>
    <dbReference type="NCBI Taxonomy" id="2014874"/>
    <lineage>
        <taxon>Bacteria</taxon>
        <taxon>Bacillati</taxon>
        <taxon>Chloroflexota</taxon>
        <taxon>Ktedonobacteria</taxon>
        <taxon>Ktedonobacterales</taxon>
        <taxon>Dictyobacteraceae</taxon>
        <taxon>Dictyobacter</taxon>
    </lineage>
</organism>
<dbReference type="RefSeq" id="WP_149401646.1">
    <property type="nucleotide sequence ID" value="NZ_BIXY01000028.1"/>
</dbReference>
<evidence type="ECO:0000256" key="5">
    <source>
        <dbReference type="ARBA" id="ARBA00023136"/>
    </source>
</evidence>
<comment type="caution">
    <text evidence="7">The sequence shown here is derived from an EMBL/GenBank/DDBJ whole genome shotgun (WGS) entry which is preliminary data.</text>
</comment>
<dbReference type="PANTHER" id="PTHR43701">
    <property type="entry name" value="MEMBRANE TRANSPORTER PROTEIN MJ0441-RELATED"/>
    <property type="match status" value="1"/>
</dbReference>
<evidence type="ECO:0000313" key="8">
    <source>
        <dbReference type="Proteomes" id="UP000322530"/>
    </source>
</evidence>
<evidence type="ECO:0000256" key="4">
    <source>
        <dbReference type="ARBA" id="ARBA00022989"/>
    </source>
</evidence>
<dbReference type="OrthoDB" id="528320at2"/>
<keyword evidence="5 6" id="KW-0472">Membrane</keyword>
<feature type="transmembrane region" description="Helical" evidence="6">
    <location>
        <begin position="43"/>
        <end position="64"/>
    </location>
</feature>
<keyword evidence="4 6" id="KW-1133">Transmembrane helix</keyword>
<dbReference type="InterPro" id="IPR051598">
    <property type="entry name" value="TSUP/Inactive_protease-like"/>
</dbReference>